<comment type="caution">
    <text evidence="10">The sequence shown here is derived from an EMBL/GenBank/DDBJ whole genome shotgun (WGS) entry which is preliminary data.</text>
</comment>
<proteinExistence type="inferred from homology"/>
<evidence type="ECO:0000256" key="5">
    <source>
        <dbReference type="SAM" id="MobiDB-lite"/>
    </source>
</evidence>
<dbReference type="InterPro" id="IPR011047">
    <property type="entry name" value="Quinoprotein_ADH-like_sf"/>
</dbReference>
<dbReference type="Pfam" id="PF23726">
    <property type="entry name" value="Beta-prop_RSE1_2nd"/>
    <property type="match status" value="1"/>
</dbReference>
<evidence type="ECO:0000259" key="9">
    <source>
        <dbReference type="Pfam" id="PF23726"/>
    </source>
</evidence>
<evidence type="ECO:0000256" key="4">
    <source>
        <dbReference type="ARBA" id="ARBA00023242"/>
    </source>
</evidence>
<dbReference type="InterPro" id="IPR058543">
    <property type="entry name" value="Beta-prop_RSE1/DDB1/CPSF1_2nd"/>
</dbReference>
<feature type="region of interest" description="Disordered" evidence="5">
    <location>
        <begin position="229"/>
        <end position="258"/>
    </location>
</feature>
<dbReference type="InterPro" id="IPR004871">
    <property type="entry name" value="RSE1/DDB1/CPSF1_C"/>
</dbReference>
<comment type="subcellular location">
    <subcellularLocation>
        <location evidence="1">Nucleus</location>
    </subcellularLocation>
</comment>
<keyword evidence="11" id="KW-1185">Reference proteome</keyword>
<dbReference type="PANTHER" id="PTHR10644">
    <property type="entry name" value="DNA REPAIR/RNA PROCESSING CPSF FAMILY"/>
    <property type="match status" value="1"/>
</dbReference>
<feature type="domain" description="RSE1/DDB1/CPSF1 second beta-propeller" evidence="9">
    <location>
        <begin position="794"/>
        <end position="1106"/>
    </location>
</feature>
<dbReference type="InterPro" id="IPR015943">
    <property type="entry name" value="WD40/YVTN_repeat-like_dom_sf"/>
</dbReference>
<dbReference type="SUPFAM" id="SSF50998">
    <property type="entry name" value="Quinoprotein alcohol dehydrogenase-like"/>
    <property type="match status" value="1"/>
</dbReference>
<dbReference type="InterPro" id="IPR018846">
    <property type="entry name" value="Beta-prop_RSE1/DDB1/CPSF1_1st"/>
</dbReference>
<evidence type="ECO:0000313" key="11">
    <source>
        <dbReference type="Proteomes" id="UP000801864"/>
    </source>
</evidence>
<feature type="domain" description="RSE1/DDB1/CPSF1 first beta-propeller" evidence="7">
    <location>
        <begin position="362"/>
        <end position="728"/>
    </location>
</feature>
<evidence type="ECO:0000256" key="1">
    <source>
        <dbReference type="ARBA" id="ARBA00004123"/>
    </source>
</evidence>
<evidence type="ECO:0000256" key="3">
    <source>
        <dbReference type="ARBA" id="ARBA00014577"/>
    </source>
</evidence>
<keyword evidence="4" id="KW-0539">Nucleus</keyword>
<reference evidence="10 11" key="1">
    <citation type="submission" date="2018-06" db="EMBL/GenBank/DDBJ databases">
        <title>Genome analysis of cellulolytic fungus Trichoderma lentiforme CFAM-422.</title>
        <authorList>
            <person name="Steindorff A.S."/>
            <person name="Formighieri E.F."/>
            <person name="Midorikawa G.E.O."/>
            <person name="Tamietti M.S."/>
            <person name="Ramos E.Z."/>
            <person name="Silva A.S."/>
            <person name="Bon E.P.S."/>
            <person name="Mendes T.D."/>
            <person name="Damaso M.C.T."/>
            <person name="Favaro L.C.L."/>
        </authorList>
    </citation>
    <scope>NUCLEOTIDE SEQUENCE [LARGE SCALE GENOMIC DNA]</scope>
    <source>
        <strain evidence="10 11">CFAM-422</strain>
    </source>
</reference>
<protein>
    <recommendedName>
        <fullName evidence="3">DNA damage-binding protein 1</fullName>
    </recommendedName>
</protein>
<dbReference type="Proteomes" id="UP000801864">
    <property type="component" value="Unassembled WGS sequence"/>
</dbReference>
<dbReference type="Gene3D" id="1.10.150.910">
    <property type="match status" value="1"/>
</dbReference>
<feature type="domain" description="RSE1/DDB1/CPSF1 C-terminal" evidence="6">
    <location>
        <begin position="1153"/>
        <end position="1479"/>
    </location>
</feature>
<evidence type="ECO:0000313" key="10">
    <source>
        <dbReference type="EMBL" id="KAF3075986.1"/>
    </source>
</evidence>
<dbReference type="InterPro" id="IPR050358">
    <property type="entry name" value="RSE1/DDB1/CFT1"/>
</dbReference>
<evidence type="ECO:0000259" key="8">
    <source>
        <dbReference type="Pfam" id="PF13902"/>
    </source>
</evidence>
<accession>A0A9P4XN34</accession>
<sequence length="1510" mass="166981">MYSAVPPPEEAPPPSQLTASIIFPAAPSSGAPIDIEAWTISALQSLSVSPIARGTGSPLSIPLDALPTPSKRSASRQQVTITAATEEVQVTVVAPRRPPSARDSMKRREAVLKGKEGSRQRRRWENDRLMHVPNVQPPEPVDWEVHPTHPIHRVPYQLAQFWDHGVRQRIQDKTAKLQAARKKQQLKTGSATGLGVGEVPRDLREATKRSPVIRTWVKALEEPVRQYMVDERRRPKADDQAANGNDDDVDSAAEEMDSDDEEIVFVGRNGRMRDLQEKRAAAAAAAARYRTAHRQVSQETVDSGLVFDSFGDDESAAFKRWLTHAISDYYGLTSRSVTLANAQRVVYIGLKQVPQLKKAPTSIRHALRIRFLSPDIEDLVVAKANRLEIWRVTEEGMTCLHTKVIHGTIDMLERLQPKDSATDLLFIGTDRLQYFNIAWNSETNQLDAVEQTIHDSAEPYMRQSQSQNRCLVDPTGKFMAMHLWEGVLNVFRLRIRKGSTTKLEVLDQVRLTELWMKSSVFLHSRTGHPRIAFLYKNQLDREEARVAIYRLTDDDKGAASSKFDPKDRELDEVIRDPYASMLIPVPVVEEKRYHVRNNEGARAHLGGLLVVGETLLTYFDSLTYSSVSSTIEDPKIYVAWAEYDGTHYFLADDYGRLDLLEIKTTNESTGVVVTGMEVHPISFPDSSRYTSRASSLVYMGNNLLFIGSHHGDSQLLHIDIETQQMTLVKVLSNNAPIMDFTIMDLGNREGDAQSGNTFSSGQARIVAGCGAYQDGSLRSIRSGVGLEDRGLLDEIQGTRGLFTLRSVDSEKADTVVISTLTGTRVLRFEPDNIEELFSFQGMDLESETLLAANLPNGQLLQITPRVVNLLDPDSGASLGSWQSPEGKVITAASANTKWALLSIDGSILVSLNLLDGLKAVIQNATQDSVSGQPDQISCLHAAREPQDFGVVGWWTSGTISVVDLATLTPLHGEPLRQTDDSSSVPRDVALVQLHPPDISGPTMLVALEDGNLISFNVSVKGFSVSGRKTVTLGSGPARLHVLPRADGICNVFATTEHASLIYSSEGRVVYSATTADDATFVAPFDSEAFPDSIGLSTEDHIRICQVDNERLTHVKALPMSETVRRVAYSPGLKAFGLGCIRKELADNEEVITSTIKLVDEIIFQELGKPFELNASSSLELVECIIRAELPDSNGVLAERFLVGTSFVADPGTEEAGETRGRILVLGVDESRQLYQIASHNLKGVCRCLAIMDDYIVAGLTKTVVVYSFTQETSTAASLKKLASFRPASFPVDLDISGNIIGIGDLMQSLTLVEFTPGQDGKKATLEEKARHYQQAWTTSISALDDSRWLEADAQGNIIVLRQNLEAPTEQDRSQLEIISELNIGEQINRIRKIQVAPAENAIVVPKAFLGSIEGTLYLYGDIAPKYQDLLMTFQSRLQEYIQTPGNLSFDTWRAFRNQARDGTAPFRFVDGEMIERFLDLDENQQGLVCEGLGPSVEDMRNMIEELRRMH</sequence>
<feature type="compositionally biased region" description="Acidic residues" evidence="5">
    <location>
        <begin position="245"/>
        <end position="258"/>
    </location>
</feature>
<dbReference type="GO" id="GO:0005634">
    <property type="term" value="C:nucleus"/>
    <property type="evidence" value="ECO:0007669"/>
    <property type="project" value="UniProtKB-SubCell"/>
</dbReference>
<feature type="compositionally biased region" description="Basic and acidic residues" evidence="5">
    <location>
        <begin position="103"/>
        <end position="121"/>
    </location>
</feature>
<evidence type="ECO:0000259" key="7">
    <source>
        <dbReference type="Pfam" id="PF10433"/>
    </source>
</evidence>
<dbReference type="Pfam" id="PF03178">
    <property type="entry name" value="CPSF_A"/>
    <property type="match status" value="1"/>
</dbReference>
<comment type="similarity">
    <text evidence="2">Belongs to the DDB1 family.</text>
</comment>
<feature type="domain" description="R3H-associated N-terminal" evidence="8">
    <location>
        <begin position="98"/>
        <end position="209"/>
    </location>
</feature>
<dbReference type="InterPro" id="IPR025952">
    <property type="entry name" value="R3H-assoc_dom"/>
</dbReference>
<dbReference type="Pfam" id="PF13902">
    <property type="entry name" value="R3H-assoc"/>
    <property type="match status" value="1"/>
</dbReference>
<dbReference type="Gene3D" id="2.130.10.10">
    <property type="entry name" value="YVTN repeat-like/Quinoprotein amine dehydrogenase"/>
    <property type="match status" value="3"/>
</dbReference>
<name>A0A9P4XN34_9HYPO</name>
<dbReference type="Pfam" id="PF10433">
    <property type="entry name" value="Beta-prop_RSE1_1st"/>
    <property type="match status" value="1"/>
</dbReference>
<feature type="region of interest" description="Disordered" evidence="5">
    <location>
        <begin position="96"/>
        <end position="121"/>
    </location>
</feature>
<dbReference type="GO" id="GO:0003676">
    <property type="term" value="F:nucleic acid binding"/>
    <property type="evidence" value="ECO:0007669"/>
    <property type="project" value="InterPro"/>
</dbReference>
<evidence type="ECO:0000259" key="6">
    <source>
        <dbReference type="Pfam" id="PF03178"/>
    </source>
</evidence>
<feature type="compositionally biased region" description="Basic and acidic residues" evidence="5">
    <location>
        <begin position="229"/>
        <end position="239"/>
    </location>
</feature>
<organism evidence="10 11">
    <name type="scientific">Trichoderma lentiforme</name>
    <dbReference type="NCBI Taxonomy" id="1567552"/>
    <lineage>
        <taxon>Eukaryota</taxon>
        <taxon>Fungi</taxon>
        <taxon>Dikarya</taxon>
        <taxon>Ascomycota</taxon>
        <taxon>Pezizomycotina</taxon>
        <taxon>Sordariomycetes</taxon>
        <taxon>Hypocreomycetidae</taxon>
        <taxon>Hypocreales</taxon>
        <taxon>Hypocreaceae</taxon>
        <taxon>Trichoderma</taxon>
    </lineage>
</organism>
<gene>
    <name evidence="10" type="ORF">CFAM422_001442</name>
</gene>
<dbReference type="EMBL" id="QLNT01000002">
    <property type="protein sequence ID" value="KAF3075986.1"/>
    <property type="molecule type" value="Genomic_DNA"/>
</dbReference>
<evidence type="ECO:0000256" key="2">
    <source>
        <dbReference type="ARBA" id="ARBA00007453"/>
    </source>
</evidence>